<dbReference type="PROSITE" id="PS50987">
    <property type="entry name" value="HTH_ARSR_2"/>
    <property type="match status" value="1"/>
</dbReference>
<dbReference type="RefSeq" id="WP_190998343.1">
    <property type="nucleotide sequence ID" value="NZ_JACXSI010000023.1"/>
</dbReference>
<accession>A0A927HAL6</accession>
<sequence>MNNVFKALNDSTRREILSLLSNGNPLTVNEIHTQFNISMPSISHHLTILKNAELVKSVKKGQYVYYTIHTTVIQDVMKWLVSLNFKEGHL</sequence>
<dbReference type="AlphaFoldDB" id="A0A927HAL6"/>
<dbReference type="NCBIfam" id="NF033789">
    <property type="entry name" value="repress_SdpR"/>
    <property type="match status" value="1"/>
</dbReference>
<dbReference type="Proteomes" id="UP000602076">
    <property type="component" value="Unassembled WGS sequence"/>
</dbReference>
<reference evidence="5" key="1">
    <citation type="submission" date="2020-09" db="EMBL/GenBank/DDBJ databases">
        <title>Bacillus faecalis sp. nov., a moderately halophilic bacterium isolated from cow faeces.</title>
        <authorList>
            <person name="Jiang L."/>
            <person name="Lee J."/>
        </authorList>
    </citation>
    <scope>NUCLEOTIDE SEQUENCE</scope>
    <source>
        <strain evidence="5">AGMB 02131</strain>
    </source>
</reference>
<keyword evidence="2" id="KW-0238">DNA-binding</keyword>
<dbReference type="InterPro" id="IPR001845">
    <property type="entry name" value="HTH_ArsR_DNA-bd_dom"/>
</dbReference>
<dbReference type="PANTHER" id="PTHR33154:SF33">
    <property type="entry name" value="TRANSCRIPTIONAL REPRESSOR SDPR"/>
    <property type="match status" value="1"/>
</dbReference>
<dbReference type="SMART" id="SM00418">
    <property type="entry name" value="HTH_ARSR"/>
    <property type="match status" value="1"/>
</dbReference>
<dbReference type="InterPro" id="IPR036390">
    <property type="entry name" value="WH_DNA-bd_sf"/>
</dbReference>
<dbReference type="InterPro" id="IPR036388">
    <property type="entry name" value="WH-like_DNA-bd_sf"/>
</dbReference>
<evidence type="ECO:0000256" key="1">
    <source>
        <dbReference type="ARBA" id="ARBA00023015"/>
    </source>
</evidence>
<evidence type="ECO:0000313" key="5">
    <source>
        <dbReference type="EMBL" id="MBD3108815.1"/>
    </source>
</evidence>
<keyword evidence="1" id="KW-0805">Transcription regulation</keyword>
<evidence type="ECO:0000259" key="4">
    <source>
        <dbReference type="PROSITE" id="PS50987"/>
    </source>
</evidence>
<dbReference type="Pfam" id="PF01022">
    <property type="entry name" value="HTH_5"/>
    <property type="match status" value="1"/>
</dbReference>
<name>A0A927HAL6_9BACI</name>
<dbReference type="NCBIfam" id="NF033788">
    <property type="entry name" value="HTH_metalloreg"/>
    <property type="match status" value="1"/>
</dbReference>
<dbReference type="CDD" id="cd00090">
    <property type="entry name" value="HTH_ARSR"/>
    <property type="match status" value="1"/>
</dbReference>
<gene>
    <name evidence="5" type="ORF">IEO70_10590</name>
</gene>
<dbReference type="PANTHER" id="PTHR33154">
    <property type="entry name" value="TRANSCRIPTIONAL REGULATOR, ARSR FAMILY"/>
    <property type="match status" value="1"/>
</dbReference>
<keyword evidence="6" id="KW-1185">Reference proteome</keyword>
<proteinExistence type="predicted"/>
<dbReference type="InterPro" id="IPR051081">
    <property type="entry name" value="HTH_MetalResp_TranReg"/>
</dbReference>
<dbReference type="GO" id="GO:0003700">
    <property type="term" value="F:DNA-binding transcription factor activity"/>
    <property type="evidence" value="ECO:0007669"/>
    <property type="project" value="InterPro"/>
</dbReference>
<organism evidence="5 6">
    <name type="scientific">Peribacillus faecalis</name>
    <dbReference type="NCBI Taxonomy" id="2772559"/>
    <lineage>
        <taxon>Bacteria</taxon>
        <taxon>Bacillati</taxon>
        <taxon>Bacillota</taxon>
        <taxon>Bacilli</taxon>
        <taxon>Bacillales</taxon>
        <taxon>Bacillaceae</taxon>
        <taxon>Peribacillus</taxon>
    </lineage>
</organism>
<dbReference type="EMBL" id="JACXSI010000023">
    <property type="protein sequence ID" value="MBD3108815.1"/>
    <property type="molecule type" value="Genomic_DNA"/>
</dbReference>
<feature type="domain" description="HTH arsR-type" evidence="4">
    <location>
        <begin position="1"/>
        <end position="88"/>
    </location>
</feature>
<dbReference type="InterPro" id="IPR011991">
    <property type="entry name" value="ArsR-like_HTH"/>
</dbReference>
<comment type="caution">
    <text evidence="5">The sequence shown here is derived from an EMBL/GenBank/DDBJ whole genome shotgun (WGS) entry which is preliminary data.</text>
</comment>
<evidence type="ECO:0000313" key="6">
    <source>
        <dbReference type="Proteomes" id="UP000602076"/>
    </source>
</evidence>
<evidence type="ECO:0000256" key="2">
    <source>
        <dbReference type="ARBA" id="ARBA00023125"/>
    </source>
</evidence>
<dbReference type="GO" id="GO:0003677">
    <property type="term" value="F:DNA binding"/>
    <property type="evidence" value="ECO:0007669"/>
    <property type="project" value="UniProtKB-KW"/>
</dbReference>
<evidence type="ECO:0000256" key="3">
    <source>
        <dbReference type="ARBA" id="ARBA00023163"/>
    </source>
</evidence>
<dbReference type="InterPro" id="IPR047796">
    <property type="entry name" value="SdpR-like_repress"/>
</dbReference>
<dbReference type="SUPFAM" id="SSF46785">
    <property type="entry name" value="Winged helix' DNA-binding domain"/>
    <property type="match status" value="1"/>
</dbReference>
<dbReference type="PRINTS" id="PR00778">
    <property type="entry name" value="HTHARSR"/>
</dbReference>
<dbReference type="Gene3D" id="1.10.10.10">
    <property type="entry name" value="Winged helix-like DNA-binding domain superfamily/Winged helix DNA-binding domain"/>
    <property type="match status" value="1"/>
</dbReference>
<protein>
    <submittedName>
        <fullName evidence="5">Helix-turn-helix transcriptional regulator</fullName>
    </submittedName>
</protein>
<keyword evidence="3" id="KW-0804">Transcription</keyword>